<proteinExistence type="predicted"/>
<sequence>MKNTRIHAVAGILAASLVASFLVLSVVVEIVGDHDVIALAKTIILIAVLVLVSSMAFTGATGRRLAARRGGPVIRRKKRRMIAIAAIGVVVLIPCAFVLRQLSAAGDFGPVFVVVQGIELVAGAVNASLLALNIRAGRLMAGHSSRASWRASRKRSRAASKSTMGAG</sequence>
<dbReference type="EMBL" id="SLWS01000002">
    <property type="protein sequence ID" value="TCO62521.1"/>
    <property type="molecule type" value="Genomic_DNA"/>
</dbReference>
<keyword evidence="2" id="KW-0472">Membrane</keyword>
<organism evidence="3 4">
    <name type="scientific">Actinocrispum wychmicini</name>
    <dbReference type="NCBI Taxonomy" id="1213861"/>
    <lineage>
        <taxon>Bacteria</taxon>
        <taxon>Bacillati</taxon>
        <taxon>Actinomycetota</taxon>
        <taxon>Actinomycetes</taxon>
        <taxon>Pseudonocardiales</taxon>
        <taxon>Pseudonocardiaceae</taxon>
        <taxon>Actinocrispum</taxon>
    </lineage>
</organism>
<evidence type="ECO:0008006" key="5">
    <source>
        <dbReference type="Google" id="ProtNLM"/>
    </source>
</evidence>
<feature type="transmembrane region" description="Helical" evidence="2">
    <location>
        <begin position="38"/>
        <end position="60"/>
    </location>
</feature>
<keyword evidence="2" id="KW-0812">Transmembrane</keyword>
<keyword evidence="4" id="KW-1185">Reference proteome</keyword>
<feature type="transmembrane region" description="Helical" evidence="2">
    <location>
        <begin position="12"/>
        <end position="32"/>
    </location>
</feature>
<dbReference type="OrthoDB" id="5195601at2"/>
<accession>A0A4R2JQL6</accession>
<dbReference type="Proteomes" id="UP000295680">
    <property type="component" value="Unassembled WGS sequence"/>
</dbReference>
<reference evidence="3 4" key="1">
    <citation type="submission" date="2019-03" db="EMBL/GenBank/DDBJ databases">
        <title>Genomic Encyclopedia of Type Strains, Phase IV (KMG-IV): sequencing the most valuable type-strain genomes for metagenomic binning, comparative biology and taxonomic classification.</title>
        <authorList>
            <person name="Goeker M."/>
        </authorList>
    </citation>
    <scope>NUCLEOTIDE SEQUENCE [LARGE SCALE GENOMIC DNA]</scope>
    <source>
        <strain evidence="3 4">DSM 45934</strain>
    </source>
</reference>
<dbReference type="AlphaFoldDB" id="A0A4R2JQL6"/>
<comment type="caution">
    <text evidence="3">The sequence shown here is derived from an EMBL/GenBank/DDBJ whole genome shotgun (WGS) entry which is preliminary data.</text>
</comment>
<feature type="transmembrane region" description="Helical" evidence="2">
    <location>
        <begin position="81"/>
        <end position="99"/>
    </location>
</feature>
<dbReference type="RefSeq" id="WP_132114349.1">
    <property type="nucleotide sequence ID" value="NZ_SLWS01000002.1"/>
</dbReference>
<keyword evidence="2" id="KW-1133">Transmembrane helix</keyword>
<feature type="transmembrane region" description="Helical" evidence="2">
    <location>
        <begin position="111"/>
        <end position="132"/>
    </location>
</feature>
<feature type="region of interest" description="Disordered" evidence="1">
    <location>
        <begin position="147"/>
        <end position="167"/>
    </location>
</feature>
<evidence type="ECO:0000313" key="3">
    <source>
        <dbReference type="EMBL" id="TCO62521.1"/>
    </source>
</evidence>
<evidence type="ECO:0000256" key="2">
    <source>
        <dbReference type="SAM" id="Phobius"/>
    </source>
</evidence>
<evidence type="ECO:0000256" key="1">
    <source>
        <dbReference type="SAM" id="MobiDB-lite"/>
    </source>
</evidence>
<gene>
    <name evidence="3" type="ORF">EV192_102660</name>
</gene>
<name>A0A4R2JQL6_9PSEU</name>
<protein>
    <recommendedName>
        <fullName evidence="5">Transmembrane protein</fullName>
    </recommendedName>
</protein>
<evidence type="ECO:0000313" key="4">
    <source>
        <dbReference type="Proteomes" id="UP000295680"/>
    </source>
</evidence>